<dbReference type="Pfam" id="PF08014">
    <property type="entry name" value="MATCAP"/>
    <property type="match status" value="1"/>
</dbReference>
<dbReference type="Proteomes" id="UP000321773">
    <property type="component" value="Unassembled WGS sequence"/>
</dbReference>
<evidence type="ECO:0000256" key="2">
    <source>
        <dbReference type="ARBA" id="ARBA00022670"/>
    </source>
</evidence>
<dbReference type="EMBL" id="FPAI01000006">
    <property type="protein sequence ID" value="SFS62723.1"/>
    <property type="molecule type" value="Genomic_DNA"/>
</dbReference>
<dbReference type="SMART" id="SM01154">
    <property type="entry name" value="DUF1704"/>
    <property type="match status" value="1"/>
</dbReference>
<dbReference type="PANTHER" id="PTHR31817:SF0">
    <property type="entry name" value="CHROMOSOME UNDETERMINED SCAFFOLD_67, WHOLE GENOME SHOTGUN SEQUENCE"/>
    <property type="match status" value="1"/>
</dbReference>
<evidence type="ECO:0000313" key="5">
    <source>
        <dbReference type="EMBL" id="GEM05487.1"/>
    </source>
</evidence>
<dbReference type="EMBL" id="BJWJ01000036">
    <property type="protein sequence ID" value="GEM05487.1"/>
    <property type="molecule type" value="Genomic_DNA"/>
</dbReference>
<evidence type="ECO:0000313" key="7">
    <source>
        <dbReference type="Proteomes" id="UP000199139"/>
    </source>
</evidence>
<gene>
    <name evidence="5" type="ORF">HMI01_24750</name>
    <name evidence="6" type="ORF">SAMN05421668_10622</name>
</gene>
<keyword evidence="4" id="KW-0482">Metalloprotease</keyword>
<evidence type="ECO:0000313" key="8">
    <source>
        <dbReference type="Proteomes" id="UP000321773"/>
    </source>
</evidence>
<dbReference type="SUPFAM" id="SSF53187">
    <property type="entry name" value="Zn-dependent exopeptidases"/>
    <property type="match status" value="1"/>
</dbReference>
<proteinExistence type="predicted"/>
<dbReference type="GO" id="GO:0006508">
    <property type="term" value="P:proteolysis"/>
    <property type="evidence" value="ECO:0007669"/>
    <property type="project" value="UniProtKB-KW"/>
</dbReference>
<name>A0A1I6RDD4_9BACI</name>
<keyword evidence="3" id="KW-0378">Hydrolase</keyword>
<keyword evidence="2" id="KW-0645">Protease</keyword>
<dbReference type="GO" id="GO:0080164">
    <property type="term" value="P:regulation of nitric oxide metabolic process"/>
    <property type="evidence" value="ECO:0007669"/>
    <property type="project" value="TreeGrafter"/>
</dbReference>
<dbReference type="AlphaFoldDB" id="A0A1I6RDD4"/>
<dbReference type="Proteomes" id="UP000199139">
    <property type="component" value="Unassembled WGS sequence"/>
</dbReference>
<dbReference type="PANTHER" id="PTHR31817">
    <property type="match status" value="1"/>
</dbReference>
<dbReference type="Gene3D" id="3.40.630.40">
    <property type="entry name" value="Zn-dependent exopeptidases"/>
    <property type="match status" value="1"/>
</dbReference>
<dbReference type="RefSeq" id="WP_177220635.1">
    <property type="nucleotide sequence ID" value="NZ_BJWJ01000036.1"/>
</dbReference>
<dbReference type="InterPro" id="IPR012656">
    <property type="entry name" value="CHP02421_QEGLA"/>
</dbReference>
<comment type="cofactor">
    <cofactor evidence="1">
        <name>Zn(2+)</name>
        <dbReference type="ChEBI" id="CHEBI:29105"/>
    </cofactor>
</comment>
<evidence type="ECO:0000256" key="1">
    <source>
        <dbReference type="ARBA" id="ARBA00001947"/>
    </source>
</evidence>
<reference evidence="5 8" key="2">
    <citation type="submission" date="2019-07" db="EMBL/GenBank/DDBJ databases">
        <title>Whole genome shotgun sequence of Halolactibacillus miurensis NBRC 100873.</title>
        <authorList>
            <person name="Hosoyama A."/>
            <person name="Uohara A."/>
            <person name="Ohji S."/>
            <person name="Ichikawa N."/>
        </authorList>
    </citation>
    <scope>NUCLEOTIDE SEQUENCE [LARGE SCALE GENOMIC DNA]</scope>
    <source>
        <strain evidence="5 8">NBRC 100873</strain>
    </source>
</reference>
<dbReference type="Pfam" id="PF05013">
    <property type="entry name" value="FGase"/>
    <property type="match status" value="1"/>
</dbReference>
<reference evidence="6 7" key="1">
    <citation type="submission" date="2016-10" db="EMBL/GenBank/DDBJ databases">
        <authorList>
            <person name="de Groot N.N."/>
        </authorList>
    </citation>
    <scope>NUCLEOTIDE SEQUENCE [LARGE SCALE GENOMIC DNA]</scope>
    <source>
        <strain evidence="6 7">DSM 17074</strain>
    </source>
</reference>
<evidence type="ECO:0000256" key="3">
    <source>
        <dbReference type="ARBA" id="ARBA00022801"/>
    </source>
</evidence>
<keyword evidence="8" id="KW-1185">Reference proteome</keyword>
<dbReference type="NCBIfam" id="TIGR02421">
    <property type="entry name" value="QEGLA"/>
    <property type="match status" value="1"/>
</dbReference>
<dbReference type="InterPro" id="IPR012548">
    <property type="entry name" value="MATCAP"/>
</dbReference>
<dbReference type="InterPro" id="IPR007709">
    <property type="entry name" value="N-FG_amidohydro"/>
</dbReference>
<accession>A0A1I6RDD4</accession>
<organism evidence="6 7">
    <name type="scientific">Halolactibacillus miurensis</name>
    <dbReference type="NCBI Taxonomy" id="306541"/>
    <lineage>
        <taxon>Bacteria</taxon>
        <taxon>Bacillati</taxon>
        <taxon>Bacillota</taxon>
        <taxon>Bacilli</taxon>
        <taxon>Bacillales</taxon>
        <taxon>Bacillaceae</taxon>
        <taxon>Halolactibacillus</taxon>
    </lineage>
</organism>
<evidence type="ECO:0000313" key="6">
    <source>
        <dbReference type="EMBL" id="SFS62723.1"/>
    </source>
</evidence>
<dbReference type="GO" id="GO:0008237">
    <property type="term" value="F:metallopeptidase activity"/>
    <property type="evidence" value="ECO:0007669"/>
    <property type="project" value="UniProtKB-KW"/>
</dbReference>
<protein>
    <submittedName>
        <fullName evidence="5">N-formylglutamate amidohydrolase</fullName>
    </submittedName>
</protein>
<sequence>MYKLSVEEIIEKINREEVFSATNTAGGFTLHIEKYVPFICAAVHDGSSMSDFLTGQCALDERSRWNEEDPFTGKFIESLPIRIIGNDSRYYYDLNRSEEEAIYDVAWGKVVWREPLTPDVKLLSLSRHREFYAVLNALIKKIETKFGAAILYDIHSYNYQREVIEHAHPVFNLGTENVNKHRYGKYVTRLLKELKKISFDNIENTVAENDVFFGRGYVSKFVTKNFENTVVMPIEVKKIYCDENTGDIYPEVIDRITEGMKKAIMATSLYFNNRECDQKISNKTKLLSNVDDPVLLSIDKKLYKMLRSFETLLYVNPKNLEQSRKQFFDSNYRKEPEFTYRPLNIDPYELKKRLYELPVADIYDISIQRLYKDIIQEYAITIDMLAARGTDDFLYNSLRLYGKPDKVDVMNANYIIQSYGLDNEAPKTLTKEEVRQRFAFALKEWNMGGKLTFGKNMAARMMVNSAKKTLVINEKAKFNENDIKLLSQHEIGVHMLTTMNANKQPLKFLLLGTPNNVETQEGLAVLSEFLTGTMHINRLKDLAYRVIAVNMMVKGKGFREIFEYFVDEYHFTRDKAFDLTARVMRGGGFTKDYLYLRGFIKIYNQHKRGDSFEHLLIGKTSVEYSDLLKELIGRGYVKRPQHTNDIFKTGEVDDEIMTYILQSTRSIESSH</sequence>
<evidence type="ECO:0000256" key="4">
    <source>
        <dbReference type="ARBA" id="ARBA00023049"/>
    </source>
</evidence>
<dbReference type="STRING" id="306541.SAMN05421668_10622"/>